<sequence>MILVMEECGFTLRSSSATGSKYSSGTKNTKQLSNKHVHQNPQGPSCASTWHGVVQAGTAWHGPSLEDSAVFTLPSSTQIARKPIQALQVLPPPPYISFLPHLPSTD</sequence>
<proteinExistence type="predicted"/>
<evidence type="ECO:0000313" key="2">
    <source>
        <dbReference type="EMBL" id="RXN23861.1"/>
    </source>
</evidence>
<reference evidence="2 3" key="1">
    <citation type="submission" date="2018-03" db="EMBL/GenBank/DDBJ databases">
        <title>Draft genome sequence of Rohu Carp (Labeo rohita).</title>
        <authorList>
            <person name="Das P."/>
            <person name="Kushwaha B."/>
            <person name="Joshi C.G."/>
            <person name="Kumar D."/>
            <person name="Nagpure N.S."/>
            <person name="Sahoo L."/>
            <person name="Das S.P."/>
            <person name="Bit A."/>
            <person name="Patnaik S."/>
            <person name="Meher P.K."/>
            <person name="Jayasankar P."/>
            <person name="Koringa P.G."/>
            <person name="Patel N.V."/>
            <person name="Hinsu A.T."/>
            <person name="Kumar R."/>
            <person name="Pandey M."/>
            <person name="Agarwal S."/>
            <person name="Srivastava S."/>
            <person name="Singh M."/>
            <person name="Iquebal M.A."/>
            <person name="Jaiswal S."/>
            <person name="Angadi U.B."/>
            <person name="Kumar N."/>
            <person name="Raza M."/>
            <person name="Shah T.M."/>
            <person name="Rai A."/>
            <person name="Jena J.K."/>
        </authorList>
    </citation>
    <scope>NUCLEOTIDE SEQUENCE [LARGE SCALE GENOMIC DNA]</scope>
    <source>
        <strain evidence="2">DASCIFA01</strain>
        <tissue evidence="2">Testis</tissue>
    </source>
</reference>
<dbReference type="AlphaFoldDB" id="A0A498MT64"/>
<comment type="caution">
    <text evidence="2">The sequence shown here is derived from an EMBL/GenBank/DDBJ whole genome shotgun (WGS) entry which is preliminary data.</text>
</comment>
<keyword evidence="3" id="KW-1185">Reference proteome</keyword>
<feature type="region of interest" description="Disordered" evidence="1">
    <location>
        <begin position="14"/>
        <end position="48"/>
    </location>
</feature>
<evidence type="ECO:0000313" key="3">
    <source>
        <dbReference type="Proteomes" id="UP000290572"/>
    </source>
</evidence>
<organism evidence="2 3">
    <name type="scientific">Labeo rohita</name>
    <name type="common">Indian major carp</name>
    <name type="synonym">Cyprinus rohita</name>
    <dbReference type="NCBI Taxonomy" id="84645"/>
    <lineage>
        <taxon>Eukaryota</taxon>
        <taxon>Metazoa</taxon>
        <taxon>Chordata</taxon>
        <taxon>Craniata</taxon>
        <taxon>Vertebrata</taxon>
        <taxon>Euteleostomi</taxon>
        <taxon>Actinopterygii</taxon>
        <taxon>Neopterygii</taxon>
        <taxon>Teleostei</taxon>
        <taxon>Ostariophysi</taxon>
        <taxon>Cypriniformes</taxon>
        <taxon>Cyprinidae</taxon>
        <taxon>Labeoninae</taxon>
        <taxon>Labeonini</taxon>
        <taxon>Labeo</taxon>
    </lineage>
</organism>
<name>A0A498MT64_LABRO</name>
<gene>
    <name evidence="2" type="ORF">ROHU_022499</name>
</gene>
<dbReference type="Proteomes" id="UP000290572">
    <property type="component" value="Unassembled WGS sequence"/>
</dbReference>
<dbReference type="EMBL" id="QBIY01012556">
    <property type="protein sequence ID" value="RXN23861.1"/>
    <property type="molecule type" value="Genomic_DNA"/>
</dbReference>
<feature type="compositionally biased region" description="Low complexity" evidence="1">
    <location>
        <begin position="14"/>
        <end position="27"/>
    </location>
</feature>
<accession>A0A498MT64</accession>
<protein>
    <submittedName>
        <fullName evidence="2">Uncharacterized protein</fullName>
    </submittedName>
</protein>
<feature type="compositionally biased region" description="Polar residues" evidence="1">
    <location>
        <begin position="39"/>
        <end position="48"/>
    </location>
</feature>
<evidence type="ECO:0000256" key="1">
    <source>
        <dbReference type="SAM" id="MobiDB-lite"/>
    </source>
</evidence>